<name>A0ABQ5W2W9_9HYPH</name>
<evidence type="ECO:0000313" key="2">
    <source>
        <dbReference type="EMBL" id="GLQ54217.1"/>
    </source>
</evidence>
<gene>
    <name evidence="2" type="ORF">GCM10010862_14760</name>
</gene>
<comment type="caution">
    <text evidence="2">The sequence shown here is derived from an EMBL/GenBank/DDBJ whole genome shotgun (WGS) entry which is preliminary data.</text>
</comment>
<dbReference type="RefSeq" id="WP_284339650.1">
    <property type="nucleotide sequence ID" value="NZ_BSNS01000007.1"/>
</dbReference>
<proteinExistence type="predicted"/>
<evidence type="ECO:0000256" key="1">
    <source>
        <dbReference type="SAM" id="Phobius"/>
    </source>
</evidence>
<keyword evidence="1" id="KW-0472">Membrane</keyword>
<feature type="transmembrane region" description="Helical" evidence="1">
    <location>
        <begin position="120"/>
        <end position="141"/>
    </location>
</feature>
<dbReference type="Proteomes" id="UP001156691">
    <property type="component" value="Unassembled WGS sequence"/>
</dbReference>
<protein>
    <submittedName>
        <fullName evidence="2">Uncharacterized protein</fullName>
    </submittedName>
</protein>
<reference evidence="3" key="1">
    <citation type="journal article" date="2019" name="Int. J. Syst. Evol. Microbiol.">
        <title>The Global Catalogue of Microorganisms (GCM) 10K type strain sequencing project: providing services to taxonomists for standard genome sequencing and annotation.</title>
        <authorList>
            <consortium name="The Broad Institute Genomics Platform"/>
            <consortium name="The Broad Institute Genome Sequencing Center for Infectious Disease"/>
            <person name="Wu L."/>
            <person name="Ma J."/>
        </authorList>
    </citation>
    <scope>NUCLEOTIDE SEQUENCE [LARGE SCALE GENOMIC DNA]</scope>
    <source>
        <strain evidence="3">NBRC 112416</strain>
    </source>
</reference>
<feature type="transmembrane region" description="Helical" evidence="1">
    <location>
        <begin position="60"/>
        <end position="80"/>
    </location>
</feature>
<dbReference type="EMBL" id="BSNS01000007">
    <property type="protein sequence ID" value="GLQ54217.1"/>
    <property type="molecule type" value="Genomic_DNA"/>
</dbReference>
<keyword evidence="1" id="KW-0812">Transmembrane</keyword>
<sequence length="150" mass="16124">MTEHVYVPPTGVRPGRRGPFIPPLLIIPFLIYNVVAFLFLGGNPAGWNNVILNVAMVSGTPWAVTLGDLLLVGSLILLFFELLKSTRIGTVSILEHMISMIVFVLFLVEFLLVGAASSSVFFLLLVMSAIDVVAGFTMSIASATRDMAVG</sequence>
<feature type="transmembrane region" description="Helical" evidence="1">
    <location>
        <begin position="92"/>
        <end position="114"/>
    </location>
</feature>
<organism evidence="2 3">
    <name type="scientific">Devosia nitrariae</name>
    <dbReference type="NCBI Taxonomy" id="2071872"/>
    <lineage>
        <taxon>Bacteria</taxon>
        <taxon>Pseudomonadati</taxon>
        <taxon>Pseudomonadota</taxon>
        <taxon>Alphaproteobacteria</taxon>
        <taxon>Hyphomicrobiales</taxon>
        <taxon>Devosiaceae</taxon>
        <taxon>Devosia</taxon>
    </lineage>
</organism>
<keyword evidence="3" id="KW-1185">Reference proteome</keyword>
<feature type="transmembrane region" description="Helical" evidence="1">
    <location>
        <begin position="20"/>
        <end position="40"/>
    </location>
</feature>
<evidence type="ECO:0000313" key="3">
    <source>
        <dbReference type="Proteomes" id="UP001156691"/>
    </source>
</evidence>
<accession>A0ABQ5W2W9</accession>
<keyword evidence="1" id="KW-1133">Transmembrane helix</keyword>